<dbReference type="SUPFAM" id="SSF51445">
    <property type="entry name" value="(Trans)glycosidases"/>
    <property type="match status" value="1"/>
</dbReference>
<sequence length="114" mass="11497">MDELLAAGITPAPVLSCWDLPQELEAPSVSGSARGGGRFARGTAERFGEYAALVADALGDRVPFAAVSLWRTRGSAPADGRAGPEPGQYGITGQHGHGTGTISTGTDSTRSAAG</sequence>
<organism evidence="2 3">
    <name type="scientific">Streptomyces enissocaesilis</name>
    <dbReference type="NCBI Taxonomy" id="332589"/>
    <lineage>
        <taxon>Bacteria</taxon>
        <taxon>Bacillati</taxon>
        <taxon>Actinomycetota</taxon>
        <taxon>Actinomycetes</taxon>
        <taxon>Kitasatosporales</taxon>
        <taxon>Streptomycetaceae</taxon>
        <taxon>Streptomyces</taxon>
        <taxon>Streptomyces rochei group</taxon>
    </lineage>
</organism>
<keyword evidence="3" id="KW-1185">Reference proteome</keyword>
<name>A0ABP6K542_9ACTN</name>
<protein>
    <submittedName>
        <fullName evidence="2">Uncharacterized protein</fullName>
    </submittedName>
</protein>
<feature type="compositionally biased region" description="Low complexity" evidence="1">
    <location>
        <begin position="100"/>
        <end position="114"/>
    </location>
</feature>
<comment type="caution">
    <text evidence="2">The sequence shown here is derived from an EMBL/GenBank/DDBJ whole genome shotgun (WGS) entry which is preliminary data.</text>
</comment>
<evidence type="ECO:0000256" key="1">
    <source>
        <dbReference type="SAM" id="MobiDB-lite"/>
    </source>
</evidence>
<accession>A0ABP6K542</accession>
<gene>
    <name evidence="2" type="ORF">GCM10010446_67400</name>
</gene>
<dbReference type="InterPro" id="IPR017853">
    <property type="entry name" value="GH"/>
</dbReference>
<reference evidence="3" key="1">
    <citation type="journal article" date="2019" name="Int. J. Syst. Evol. Microbiol.">
        <title>The Global Catalogue of Microorganisms (GCM) 10K type strain sequencing project: providing services to taxonomists for standard genome sequencing and annotation.</title>
        <authorList>
            <consortium name="The Broad Institute Genomics Platform"/>
            <consortium name="The Broad Institute Genome Sequencing Center for Infectious Disease"/>
            <person name="Wu L."/>
            <person name="Ma J."/>
        </authorList>
    </citation>
    <scope>NUCLEOTIDE SEQUENCE [LARGE SCALE GENOMIC DNA]</scope>
    <source>
        <strain evidence="3">JCM 9088</strain>
    </source>
</reference>
<feature type="region of interest" description="Disordered" evidence="1">
    <location>
        <begin position="73"/>
        <end position="114"/>
    </location>
</feature>
<dbReference type="EMBL" id="BAAAUD010000112">
    <property type="protein sequence ID" value="GAA2973547.1"/>
    <property type="molecule type" value="Genomic_DNA"/>
</dbReference>
<evidence type="ECO:0000313" key="3">
    <source>
        <dbReference type="Proteomes" id="UP001500403"/>
    </source>
</evidence>
<proteinExistence type="predicted"/>
<dbReference type="Proteomes" id="UP001500403">
    <property type="component" value="Unassembled WGS sequence"/>
</dbReference>
<dbReference type="Pfam" id="PF00232">
    <property type="entry name" value="Glyco_hydro_1"/>
    <property type="match status" value="1"/>
</dbReference>
<dbReference type="Gene3D" id="3.20.20.80">
    <property type="entry name" value="Glycosidases"/>
    <property type="match status" value="1"/>
</dbReference>
<evidence type="ECO:0000313" key="2">
    <source>
        <dbReference type="EMBL" id="GAA2973547.1"/>
    </source>
</evidence>
<dbReference type="InterPro" id="IPR001360">
    <property type="entry name" value="Glyco_hydro_1"/>
</dbReference>